<name>T0DI05_ALIAG</name>
<dbReference type="Gene3D" id="1.20.58.340">
    <property type="entry name" value="Magnesium transport protein CorA, transmembrane region"/>
    <property type="match status" value="2"/>
</dbReference>
<organism evidence="12 13">
    <name type="scientific">Alicyclobacillus acidoterrestris (strain ATCC 49025 / DSM 3922 / CIP 106132 / NCIMB 13137 / GD3B)</name>
    <dbReference type="NCBI Taxonomy" id="1356854"/>
    <lineage>
        <taxon>Bacteria</taxon>
        <taxon>Bacillati</taxon>
        <taxon>Bacillota</taxon>
        <taxon>Bacilli</taxon>
        <taxon>Bacillales</taxon>
        <taxon>Alicyclobacillaceae</taxon>
        <taxon>Alicyclobacillus</taxon>
    </lineage>
</organism>
<comment type="similarity">
    <text evidence="2">Belongs to the CorA metal ion transporter (MIT) (TC 1.A.35) family.</text>
</comment>
<evidence type="ECO:0000256" key="2">
    <source>
        <dbReference type="ARBA" id="ARBA00009765"/>
    </source>
</evidence>
<comment type="catalytic activity">
    <reaction evidence="10">
        <text>Mg(2+)(in) = Mg(2+)(out)</text>
        <dbReference type="Rhea" id="RHEA:29827"/>
        <dbReference type="ChEBI" id="CHEBI:18420"/>
    </reaction>
</comment>
<evidence type="ECO:0000256" key="3">
    <source>
        <dbReference type="ARBA" id="ARBA00022448"/>
    </source>
</evidence>
<evidence type="ECO:0000256" key="11">
    <source>
        <dbReference type="ARBA" id="ARBA00045497"/>
    </source>
</evidence>
<keyword evidence="7" id="KW-1133">Transmembrane helix</keyword>
<dbReference type="InterPro" id="IPR002523">
    <property type="entry name" value="MgTranspt_CorA/ZnTranspt_ZntB"/>
</dbReference>
<protein>
    <submittedName>
        <fullName evidence="12">Magnesium transporter CorA family protein</fullName>
    </submittedName>
</protein>
<dbReference type="CDD" id="cd12822">
    <property type="entry name" value="TmCorA-like"/>
    <property type="match status" value="1"/>
</dbReference>
<keyword evidence="5" id="KW-0812">Transmembrane</keyword>
<evidence type="ECO:0000313" key="13">
    <source>
        <dbReference type="Proteomes" id="UP000829401"/>
    </source>
</evidence>
<reference evidence="13" key="1">
    <citation type="journal article" date="2022" name="G3 (Bethesda)">
        <title>Unveiling the complete genome sequence of Alicyclobacillus acidoterrestris DSM 3922T, a taint-producing strain.</title>
        <authorList>
            <person name="Leonardo I.C."/>
            <person name="Barreto Crespo M.T."/>
            <person name="Gaspar F.B."/>
        </authorList>
    </citation>
    <scope>NUCLEOTIDE SEQUENCE [LARGE SCALE GENOMIC DNA]</scope>
    <source>
        <strain evidence="13">DSM 3922</strain>
    </source>
</reference>
<dbReference type="InterPro" id="IPR045863">
    <property type="entry name" value="CorA_TM1_TM2"/>
</dbReference>
<evidence type="ECO:0000256" key="4">
    <source>
        <dbReference type="ARBA" id="ARBA00022475"/>
    </source>
</evidence>
<comment type="subcellular location">
    <subcellularLocation>
        <location evidence="1">Cell membrane</location>
        <topology evidence="1">Multi-pass membrane protein</topology>
    </subcellularLocation>
</comment>
<dbReference type="AlphaFoldDB" id="T0DI05"/>
<accession>T0DI05</accession>
<dbReference type="InterPro" id="IPR045861">
    <property type="entry name" value="CorA_cytoplasmic_dom"/>
</dbReference>
<dbReference type="Proteomes" id="UP000829401">
    <property type="component" value="Chromosome"/>
</dbReference>
<dbReference type="GO" id="GO:0000287">
    <property type="term" value="F:magnesium ion binding"/>
    <property type="evidence" value="ECO:0007669"/>
    <property type="project" value="TreeGrafter"/>
</dbReference>
<dbReference type="FunFam" id="1.20.58.340:FF:000004">
    <property type="entry name" value="Magnesium transport protein CorA"/>
    <property type="match status" value="1"/>
</dbReference>
<evidence type="ECO:0000256" key="10">
    <source>
        <dbReference type="ARBA" id="ARBA00034269"/>
    </source>
</evidence>
<dbReference type="eggNOG" id="COG0598">
    <property type="taxonomic scope" value="Bacteria"/>
</dbReference>
<comment type="function">
    <text evidence="11">Mediates influx of magnesium ions. Alternates between open and closed states. Activated by low cytoplasmic Mg(2+) levels. Inactive when cytoplasmic Mg(2+) levels are high.</text>
</comment>
<evidence type="ECO:0000256" key="1">
    <source>
        <dbReference type="ARBA" id="ARBA00004651"/>
    </source>
</evidence>
<dbReference type="SUPFAM" id="SSF144083">
    <property type="entry name" value="Magnesium transport protein CorA, transmembrane region"/>
    <property type="match status" value="1"/>
</dbReference>
<proteinExistence type="inferred from homology"/>
<dbReference type="SUPFAM" id="SSF143865">
    <property type="entry name" value="CorA soluble domain-like"/>
    <property type="match status" value="1"/>
</dbReference>
<evidence type="ECO:0000313" key="12">
    <source>
        <dbReference type="EMBL" id="UNO47649.1"/>
    </source>
</evidence>
<dbReference type="Gene3D" id="3.30.460.20">
    <property type="entry name" value="CorA soluble domain-like"/>
    <property type="match status" value="1"/>
</dbReference>
<evidence type="ECO:0000256" key="6">
    <source>
        <dbReference type="ARBA" id="ARBA00022842"/>
    </source>
</evidence>
<keyword evidence="13" id="KW-1185">Reference proteome</keyword>
<dbReference type="GO" id="GO:0050897">
    <property type="term" value="F:cobalt ion binding"/>
    <property type="evidence" value="ECO:0007669"/>
    <property type="project" value="TreeGrafter"/>
</dbReference>
<dbReference type="PANTHER" id="PTHR46494:SF1">
    <property type="entry name" value="CORA FAMILY METAL ION TRANSPORTER (EUROFUNG)"/>
    <property type="match status" value="1"/>
</dbReference>
<keyword evidence="4" id="KW-1003">Cell membrane</keyword>
<keyword evidence="8" id="KW-0406">Ion transport</keyword>
<dbReference type="OrthoDB" id="9803416at2"/>
<dbReference type="EMBL" id="CP080467">
    <property type="protein sequence ID" value="UNO47649.1"/>
    <property type="molecule type" value="Genomic_DNA"/>
</dbReference>
<evidence type="ECO:0000256" key="5">
    <source>
        <dbReference type="ARBA" id="ARBA00022692"/>
    </source>
</evidence>
<dbReference type="PANTHER" id="PTHR46494">
    <property type="entry name" value="CORA FAMILY METAL ION TRANSPORTER (EUROFUNG)"/>
    <property type="match status" value="1"/>
</dbReference>
<sequence>MLVCRNNEVMRIDNRAPQEGEMVFLTLLKPSDQDIRQTVGELFQCPAQIVDDCLQEGVRPRLHTHHDIAYFPFFFLRDDWQLVEISVVMGPQFIIAILKEPMPFLGELEEEFDKSPEKMHSPGRIVYEFLDLCVHHYLDLVDNIEETVDTLESQIYENPESSVASTIFSLKRTLHHVRRVFSDERSVVESLMHMGFSYSKPEENVYFMDLYDHINHIVDDVDSFREALSGLLELQMAIKSDRMNSIMKTLTIVSTLFMPLSFIVGLYGTNLKVPEYSWHYGYLWLWGWILVSVIVLFIIFKRRKWL</sequence>
<dbReference type="GO" id="GO:0015095">
    <property type="term" value="F:magnesium ion transmembrane transporter activity"/>
    <property type="evidence" value="ECO:0007669"/>
    <property type="project" value="TreeGrafter"/>
</dbReference>
<accession>A0A9E7CQE6</accession>
<evidence type="ECO:0000256" key="8">
    <source>
        <dbReference type="ARBA" id="ARBA00023065"/>
    </source>
</evidence>
<keyword evidence="3" id="KW-0813">Transport</keyword>
<dbReference type="GO" id="GO:0005886">
    <property type="term" value="C:plasma membrane"/>
    <property type="evidence" value="ECO:0007669"/>
    <property type="project" value="UniProtKB-SubCell"/>
</dbReference>
<evidence type="ECO:0000256" key="7">
    <source>
        <dbReference type="ARBA" id="ARBA00022989"/>
    </source>
</evidence>
<dbReference type="KEGG" id="aaco:K1I37_13195"/>
<keyword evidence="9" id="KW-0472">Membrane</keyword>
<dbReference type="GO" id="GO:0015087">
    <property type="term" value="F:cobalt ion transmembrane transporter activity"/>
    <property type="evidence" value="ECO:0007669"/>
    <property type="project" value="TreeGrafter"/>
</dbReference>
<evidence type="ECO:0000256" key="9">
    <source>
        <dbReference type="ARBA" id="ARBA00023136"/>
    </source>
</evidence>
<keyword evidence="6" id="KW-0460">Magnesium</keyword>
<gene>
    <name evidence="12" type="ORF">K1I37_13195</name>
</gene>
<dbReference type="Pfam" id="PF01544">
    <property type="entry name" value="CorA"/>
    <property type="match status" value="1"/>
</dbReference>